<keyword evidence="18" id="KW-1185">Reference proteome</keyword>
<dbReference type="InterPro" id="IPR000283">
    <property type="entry name" value="NADH_UbQ_OxRdtase_75kDa_su_CS"/>
</dbReference>
<dbReference type="GO" id="GO:0051539">
    <property type="term" value="F:4 iron, 4 sulfur cluster binding"/>
    <property type="evidence" value="ECO:0007669"/>
    <property type="project" value="UniProtKB-KW"/>
</dbReference>
<dbReference type="InterPro" id="IPR001041">
    <property type="entry name" value="2Fe-2S_ferredoxin-type"/>
</dbReference>
<keyword evidence="7" id="KW-0677">Repeat</keyword>
<comment type="caution">
    <text evidence="17">The sequence shown here is derived from an EMBL/GenBank/DDBJ whole genome shotgun (WGS) entry which is preliminary data.</text>
</comment>
<dbReference type="GO" id="GO:0042773">
    <property type="term" value="P:ATP synthesis coupled electron transport"/>
    <property type="evidence" value="ECO:0007669"/>
    <property type="project" value="InterPro"/>
</dbReference>
<feature type="domain" description="4Fe-4S ferredoxin-type" evidence="15">
    <location>
        <begin position="139"/>
        <end position="169"/>
    </location>
</feature>
<dbReference type="Pfam" id="PF02906">
    <property type="entry name" value="Fe_hyd_lg_C"/>
    <property type="match status" value="1"/>
</dbReference>
<gene>
    <name evidence="17" type="ORF">EDD63_11920</name>
</gene>
<comment type="cofactor">
    <cofactor evidence="13">
        <name>[2Fe-2S] cluster</name>
        <dbReference type="ChEBI" id="CHEBI:190135"/>
    </cofactor>
</comment>
<evidence type="ECO:0000256" key="4">
    <source>
        <dbReference type="ARBA" id="ARBA00022485"/>
    </source>
</evidence>
<dbReference type="GO" id="GO:0016020">
    <property type="term" value="C:membrane"/>
    <property type="evidence" value="ECO:0007669"/>
    <property type="project" value="UniProtKB-SubCell"/>
</dbReference>
<dbReference type="EMBL" id="SODD01000019">
    <property type="protein sequence ID" value="TDW16854.1"/>
    <property type="molecule type" value="Genomic_DNA"/>
</dbReference>
<reference evidence="17 18" key="1">
    <citation type="submission" date="2019-03" db="EMBL/GenBank/DDBJ databases">
        <title>Genomic Encyclopedia of Type Strains, Phase IV (KMG-IV): sequencing the most valuable type-strain genomes for metagenomic binning, comparative biology and taxonomic classification.</title>
        <authorList>
            <person name="Goeker M."/>
        </authorList>
    </citation>
    <scope>NUCLEOTIDE SEQUENCE [LARGE SCALE GENOMIC DNA]</scope>
    <source>
        <strain evidence="17 18">DSM 28867</strain>
    </source>
</reference>
<dbReference type="Proteomes" id="UP000294743">
    <property type="component" value="Unassembled WGS sequence"/>
</dbReference>
<dbReference type="InterPro" id="IPR036010">
    <property type="entry name" value="2Fe-2S_ferredoxin-like_sf"/>
</dbReference>
<evidence type="ECO:0000256" key="9">
    <source>
        <dbReference type="ARBA" id="ARBA00023004"/>
    </source>
</evidence>
<dbReference type="InterPro" id="IPR050340">
    <property type="entry name" value="Cytosolic_Fe-S_CAF"/>
</dbReference>
<dbReference type="InterPro" id="IPR036991">
    <property type="entry name" value="Fe_hydrogenase_ssu_sf"/>
</dbReference>
<dbReference type="InterPro" id="IPR049830">
    <property type="entry name" value="HndD"/>
</dbReference>
<feature type="domain" description="4Fe-4S His(Cys)3-ligated-type" evidence="16">
    <location>
        <begin position="80"/>
        <end position="119"/>
    </location>
</feature>
<evidence type="ECO:0000256" key="12">
    <source>
        <dbReference type="ARBA" id="ARBA00023136"/>
    </source>
</evidence>
<dbReference type="InterPro" id="IPR003149">
    <property type="entry name" value="Fe_hydrogenase_ssu"/>
</dbReference>
<keyword evidence="5" id="KW-0001">2Fe-2S</keyword>
<dbReference type="FunFam" id="3.10.20.740:FF:000004">
    <property type="entry name" value="NADH-quinone oxidoreductase"/>
    <property type="match status" value="1"/>
</dbReference>
<comment type="subcellular location">
    <subcellularLocation>
        <location evidence="2">Membrane</location>
    </subcellularLocation>
</comment>
<evidence type="ECO:0000256" key="11">
    <source>
        <dbReference type="ARBA" id="ARBA00023027"/>
    </source>
</evidence>
<keyword evidence="6" id="KW-0479">Metal-binding</keyword>
<dbReference type="SUPFAM" id="SSF53920">
    <property type="entry name" value="Fe-only hydrogenase"/>
    <property type="match status" value="1"/>
</dbReference>
<evidence type="ECO:0000256" key="2">
    <source>
        <dbReference type="ARBA" id="ARBA00004370"/>
    </source>
</evidence>
<feature type="domain" description="2Fe-2S ferredoxin-type" evidence="14">
    <location>
        <begin position="2"/>
        <end position="80"/>
    </location>
</feature>
<dbReference type="GO" id="GO:0008137">
    <property type="term" value="F:NADH dehydrogenase (ubiquinone) activity"/>
    <property type="evidence" value="ECO:0007669"/>
    <property type="project" value="InterPro"/>
</dbReference>
<dbReference type="InterPro" id="IPR017896">
    <property type="entry name" value="4Fe4S_Fe-S-bd"/>
</dbReference>
<evidence type="ECO:0000259" key="15">
    <source>
        <dbReference type="PROSITE" id="PS51379"/>
    </source>
</evidence>
<evidence type="ECO:0000256" key="13">
    <source>
        <dbReference type="ARBA" id="ARBA00034078"/>
    </source>
</evidence>
<dbReference type="InterPro" id="IPR009016">
    <property type="entry name" value="Fe_hydrogenase"/>
</dbReference>
<dbReference type="Gene3D" id="3.30.70.20">
    <property type="match status" value="1"/>
</dbReference>
<dbReference type="NCBIfam" id="TIGR02512">
    <property type="entry name" value="FeFe_hydrog_A"/>
    <property type="match status" value="1"/>
</dbReference>
<dbReference type="Gene3D" id="3.10.20.740">
    <property type="match status" value="1"/>
</dbReference>
<feature type="domain" description="4Fe-4S ferredoxin-type" evidence="15">
    <location>
        <begin position="182"/>
        <end position="211"/>
    </location>
</feature>
<evidence type="ECO:0000259" key="14">
    <source>
        <dbReference type="PROSITE" id="PS51085"/>
    </source>
</evidence>
<dbReference type="InterPro" id="IPR004108">
    <property type="entry name" value="Fe_hydrogenase_lsu_C"/>
</dbReference>
<evidence type="ECO:0000256" key="5">
    <source>
        <dbReference type="ARBA" id="ARBA00022714"/>
    </source>
</evidence>
<evidence type="ECO:0000313" key="18">
    <source>
        <dbReference type="Proteomes" id="UP000294743"/>
    </source>
</evidence>
<evidence type="ECO:0000256" key="8">
    <source>
        <dbReference type="ARBA" id="ARBA00022967"/>
    </source>
</evidence>
<comment type="cofactor">
    <cofactor evidence="1">
        <name>[4Fe-4S] cluster</name>
        <dbReference type="ChEBI" id="CHEBI:49883"/>
    </cofactor>
</comment>
<dbReference type="Pfam" id="PF13510">
    <property type="entry name" value="Fer2_4"/>
    <property type="match status" value="1"/>
</dbReference>
<dbReference type="PANTHER" id="PTHR11615">
    <property type="entry name" value="NITRATE, FORMATE, IRON DEHYDROGENASE"/>
    <property type="match status" value="1"/>
</dbReference>
<dbReference type="InterPro" id="IPR019574">
    <property type="entry name" value="NADH_UbQ_OxRdtase_Gsu_4Fe4S-bd"/>
</dbReference>
<dbReference type="Pfam" id="PF02256">
    <property type="entry name" value="Fe_hyd_SSU"/>
    <property type="match status" value="1"/>
</dbReference>
<dbReference type="AlphaFoldDB" id="A0A4V3G710"/>
<dbReference type="InterPro" id="IPR013352">
    <property type="entry name" value="Fe_hydrogenase_subset"/>
</dbReference>
<evidence type="ECO:0000256" key="3">
    <source>
        <dbReference type="ARBA" id="ARBA00005404"/>
    </source>
</evidence>
<dbReference type="PROSITE" id="PS51839">
    <property type="entry name" value="4FE4S_HC3"/>
    <property type="match status" value="1"/>
</dbReference>
<organism evidence="17 18">
    <name type="scientific">Breznakia blatticola</name>
    <dbReference type="NCBI Taxonomy" id="1754012"/>
    <lineage>
        <taxon>Bacteria</taxon>
        <taxon>Bacillati</taxon>
        <taxon>Bacillota</taxon>
        <taxon>Erysipelotrichia</taxon>
        <taxon>Erysipelotrichales</taxon>
        <taxon>Erysipelotrichaceae</taxon>
        <taxon>Breznakia</taxon>
    </lineage>
</organism>
<dbReference type="InterPro" id="IPR054351">
    <property type="entry name" value="NADH_UbQ_OxRdtase_ferredoxin"/>
</dbReference>
<evidence type="ECO:0000256" key="7">
    <source>
        <dbReference type="ARBA" id="ARBA00022737"/>
    </source>
</evidence>
<dbReference type="SUPFAM" id="SSF54292">
    <property type="entry name" value="2Fe-2S ferredoxin-like"/>
    <property type="match status" value="1"/>
</dbReference>
<dbReference type="PROSITE" id="PS00198">
    <property type="entry name" value="4FE4S_FER_1"/>
    <property type="match status" value="1"/>
</dbReference>
<comment type="similarity">
    <text evidence="3">Belongs to the complex I 75 kDa subunit family.</text>
</comment>
<dbReference type="FunFam" id="3.30.70.20:FF:000035">
    <property type="entry name" value="Iron hydrogenase 1"/>
    <property type="match status" value="1"/>
</dbReference>
<dbReference type="SMART" id="SM00929">
    <property type="entry name" value="NADH-G_4Fe-4S_3"/>
    <property type="match status" value="1"/>
</dbReference>
<dbReference type="OrthoDB" id="9803192at2"/>
<keyword evidence="12" id="KW-0472">Membrane</keyword>
<dbReference type="Gene3D" id="3.40.50.1780">
    <property type="match status" value="1"/>
</dbReference>
<keyword evidence="11" id="KW-0520">NAD</keyword>
<dbReference type="InterPro" id="IPR017900">
    <property type="entry name" value="4Fe4S_Fe_S_CS"/>
</dbReference>
<sequence>MSDINLKVNGIDVTVPKGTTVMSAAKLAGVEIPSLCYLREVSAIASCRICVVEIKGRKGLTASCVLPAEEGMEVFTNTKNVRDARKGNLELLLSDHNKKCLSCVRSTNCELQELSREYGVEEDKYPNSGIRYEIDNSSEYVVRDNNKCILCRRCVSACVQMQAVNAIGAIDRGHNTHIGCAFERNLENSPCVGCGQCIVACPVGALSEKNHEKQVWDAISDPNKRVVMFTAPSVRAQIGEAFGMPIGTNAESQMIAASRRLGFDAVFNMDVTADLTIVEEANELVDRVSNGGVLPMFTSCCPGWVKFAEHNYPEMLPNLSTCKSPQQMFGALLKSYYCEQENIDPKDLFVVSVIPCTAKKFEAKRGEQHWHDDQDVDVALTTRELAHMIKEGAIQFEKLDGEDFDNPFECGSGAGTIFGASGGVMEAALRTAGRIIDPTFDKVEIDEVRGTKGIKKATYKMGNLEVKVAVVSGLANARKLMKEIEEGKEEFHMIEVMACPGGCVNGGGQIIPRDKVRNNIDVRTERAKVLYKIDDSDKYRVSHETPTITRIYDEFLGKPGHGKAHELLHTTYVKREKL</sequence>
<evidence type="ECO:0000313" key="17">
    <source>
        <dbReference type="EMBL" id="TDW16854.1"/>
    </source>
</evidence>
<evidence type="ECO:0000259" key="16">
    <source>
        <dbReference type="PROSITE" id="PS51839"/>
    </source>
</evidence>
<evidence type="ECO:0000256" key="1">
    <source>
        <dbReference type="ARBA" id="ARBA00001966"/>
    </source>
</evidence>
<keyword evidence="9" id="KW-0408">Iron</keyword>
<keyword evidence="8" id="KW-1278">Translocase</keyword>
<dbReference type="GO" id="GO:0005506">
    <property type="term" value="F:iron ion binding"/>
    <property type="evidence" value="ECO:0007669"/>
    <property type="project" value="InterPro"/>
</dbReference>
<proteinExistence type="inferred from homology"/>
<accession>A0A4V3G710</accession>
<dbReference type="SUPFAM" id="SSF54862">
    <property type="entry name" value="4Fe-4S ferredoxins"/>
    <property type="match status" value="1"/>
</dbReference>
<keyword evidence="4" id="KW-0004">4Fe-4S</keyword>
<dbReference type="Pfam" id="PF22117">
    <property type="entry name" value="Fer4_Nqo3"/>
    <property type="match status" value="1"/>
</dbReference>
<name>A0A4V3G710_9FIRM</name>
<evidence type="ECO:0000256" key="6">
    <source>
        <dbReference type="ARBA" id="ARBA00022723"/>
    </source>
</evidence>
<dbReference type="RefSeq" id="WP_134169642.1">
    <property type="nucleotide sequence ID" value="NZ_SODD01000019.1"/>
</dbReference>
<keyword evidence="10" id="KW-0411">Iron-sulfur</keyword>
<evidence type="ECO:0000256" key="10">
    <source>
        <dbReference type="ARBA" id="ARBA00023014"/>
    </source>
</evidence>
<dbReference type="Pfam" id="PF10588">
    <property type="entry name" value="NADH-G_4Fe-4S_3"/>
    <property type="match status" value="1"/>
</dbReference>
<dbReference type="GO" id="GO:0008901">
    <property type="term" value="F:ferredoxin hydrogenase activity"/>
    <property type="evidence" value="ECO:0007669"/>
    <property type="project" value="InterPro"/>
</dbReference>
<dbReference type="PROSITE" id="PS00641">
    <property type="entry name" value="COMPLEX1_75K_1"/>
    <property type="match status" value="1"/>
</dbReference>
<dbReference type="SMART" id="SM00902">
    <property type="entry name" value="Fe_hyd_SSU"/>
    <property type="match status" value="1"/>
</dbReference>
<protein>
    <submittedName>
        <fullName evidence="17">NADH-quinone oxidoreductase subunit G/NADP-reducing hydrogenase subunit HndD</fullName>
    </submittedName>
</protein>
<dbReference type="NCBIfam" id="NF040763">
    <property type="entry name" value="FeFe_hydrog_A6"/>
    <property type="match status" value="1"/>
</dbReference>
<dbReference type="PROSITE" id="PS51379">
    <property type="entry name" value="4FE4S_FER_2"/>
    <property type="match status" value="2"/>
</dbReference>
<dbReference type="Gene3D" id="4.10.260.20">
    <property type="entry name" value="Iron hydrogenase, small subunit"/>
    <property type="match status" value="1"/>
</dbReference>
<dbReference type="Gene3D" id="3.40.950.10">
    <property type="entry name" value="Fe-only Hydrogenase (Larger Subunit), Chain L, domain 3"/>
    <property type="match status" value="1"/>
</dbReference>
<dbReference type="PROSITE" id="PS51085">
    <property type="entry name" value="2FE2S_FER_2"/>
    <property type="match status" value="1"/>
</dbReference>
<dbReference type="GO" id="GO:0051537">
    <property type="term" value="F:2 iron, 2 sulfur cluster binding"/>
    <property type="evidence" value="ECO:0007669"/>
    <property type="project" value="UniProtKB-KW"/>
</dbReference>